<dbReference type="Gene3D" id="3.20.80.10">
    <property type="entry name" value="Regulatory factor, effector binding domain"/>
    <property type="match status" value="1"/>
</dbReference>
<dbReference type="SUPFAM" id="SSF55136">
    <property type="entry name" value="Probable bacterial effector-binding domain"/>
    <property type="match status" value="1"/>
</dbReference>
<protein>
    <submittedName>
        <fullName evidence="5">AraC family transcriptional regulator</fullName>
    </submittedName>
</protein>
<keyword evidence="3" id="KW-0804">Transcription</keyword>
<dbReference type="InterPro" id="IPR029442">
    <property type="entry name" value="GyrI-like"/>
</dbReference>
<evidence type="ECO:0000313" key="6">
    <source>
        <dbReference type="Proteomes" id="UP000629025"/>
    </source>
</evidence>
<dbReference type="Pfam" id="PF06445">
    <property type="entry name" value="GyrI-like"/>
    <property type="match status" value="1"/>
</dbReference>
<dbReference type="InterPro" id="IPR018060">
    <property type="entry name" value="HTH_AraC"/>
</dbReference>
<dbReference type="EMBL" id="BMIJ01000001">
    <property type="protein sequence ID" value="GGB79042.1"/>
    <property type="molecule type" value="Genomic_DNA"/>
</dbReference>
<keyword evidence="2" id="KW-0238">DNA-binding</keyword>
<comment type="caution">
    <text evidence="5">The sequence shown here is derived from an EMBL/GenBank/DDBJ whole genome shotgun (WGS) entry which is preliminary data.</text>
</comment>
<reference evidence="6" key="1">
    <citation type="journal article" date="2019" name="Int. J. Syst. Evol. Microbiol.">
        <title>The Global Catalogue of Microorganisms (GCM) 10K type strain sequencing project: providing services to taxonomists for standard genome sequencing and annotation.</title>
        <authorList>
            <consortium name="The Broad Institute Genomics Platform"/>
            <consortium name="The Broad Institute Genome Sequencing Center for Infectious Disease"/>
            <person name="Wu L."/>
            <person name="Ma J."/>
        </authorList>
    </citation>
    <scope>NUCLEOTIDE SEQUENCE [LARGE SCALE GENOMIC DNA]</scope>
    <source>
        <strain evidence="6">CGMCC 1.15341</strain>
    </source>
</reference>
<keyword evidence="6" id="KW-1185">Reference proteome</keyword>
<dbReference type="PRINTS" id="PR00032">
    <property type="entry name" value="HTHARAC"/>
</dbReference>
<dbReference type="InterPro" id="IPR050908">
    <property type="entry name" value="SmbC-like"/>
</dbReference>
<sequence length="288" mass="33578">MNDIVATQYDDRFQRVFDYIDRHLDEPLSVEQLSQVASFSKFHFHRQFAAYTGVNVSRYVQLLRLKRASYRLVFVEQQPVIEIALDAGFENPESFSRAFKKAFGQTPSQFRRSPAWHIWTERYQFQKRERRQEMDVDIIEFEETRVAVLEHRGSPALVNDSVKVFIDWRKSTGLSPVASSDNFGIAYDDPNTTEPEQFRFDLCGEVVEPVPENPQGVINKVIPAGRCARLRHVGPHMGLGECAYYLYRQWLPESGEELRDFPLFFLYHNLVTDTPEHELVTDLLLPLK</sequence>
<dbReference type="SMART" id="SM00342">
    <property type="entry name" value="HTH_ARAC"/>
    <property type="match status" value="1"/>
</dbReference>
<gene>
    <name evidence="5" type="ORF">GCM10011352_00850</name>
</gene>
<evidence type="ECO:0000256" key="2">
    <source>
        <dbReference type="ARBA" id="ARBA00023125"/>
    </source>
</evidence>
<feature type="domain" description="HTH araC/xylS-type" evidence="4">
    <location>
        <begin position="14"/>
        <end position="113"/>
    </location>
</feature>
<dbReference type="InterPro" id="IPR009057">
    <property type="entry name" value="Homeodomain-like_sf"/>
</dbReference>
<dbReference type="SMART" id="SM00871">
    <property type="entry name" value="AraC_E_bind"/>
    <property type="match status" value="1"/>
</dbReference>
<keyword evidence="1" id="KW-0805">Transcription regulation</keyword>
<evidence type="ECO:0000256" key="1">
    <source>
        <dbReference type="ARBA" id="ARBA00023015"/>
    </source>
</evidence>
<accession>A0ABQ1K037</accession>
<dbReference type="PANTHER" id="PTHR40055:SF1">
    <property type="entry name" value="TRANSCRIPTIONAL REGULATOR YGIV-RELATED"/>
    <property type="match status" value="1"/>
</dbReference>
<proteinExistence type="predicted"/>
<dbReference type="InterPro" id="IPR018062">
    <property type="entry name" value="HTH_AraC-typ_CS"/>
</dbReference>
<dbReference type="PROSITE" id="PS01124">
    <property type="entry name" value="HTH_ARAC_FAMILY_2"/>
    <property type="match status" value="1"/>
</dbReference>
<evidence type="ECO:0000259" key="4">
    <source>
        <dbReference type="PROSITE" id="PS01124"/>
    </source>
</evidence>
<dbReference type="Proteomes" id="UP000629025">
    <property type="component" value="Unassembled WGS sequence"/>
</dbReference>
<name>A0ABQ1K037_9GAMM</name>
<evidence type="ECO:0000256" key="3">
    <source>
        <dbReference type="ARBA" id="ARBA00023163"/>
    </source>
</evidence>
<dbReference type="Gene3D" id="1.10.10.60">
    <property type="entry name" value="Homeodomain-like"/>
    <property type="match status" value="2"/>
</dbReference>
<evidence type="ECO:0000313" key="5">
    <source>
        <dbReference type="EMBL" id="GGB79042.1"/>
    </source>
</evidence>
<dbReference type="PANTHER" id="PTHR40055">
    <property type="entry name" value="TRANSCRIPTIONAL REGULATOR YGIV-RELATED"/>
    <property type="match status" value="1"/>
</dbReference>
<dbReference type="InterPro" id="IPR011256">
    <property type="entry name" value="Reg_factor_effector_dom_sf"/>
</dbReference>
<dbReference type="InterPro" id="IPR020449">
    <property type="entry name" value="Tscrpt_reg_AraC-type_HTH"/>
</dbReference>
<dbReference type="RefSeq" id="WP_229680425.1">
    <property type="nucleotide sequence ID" value="NZ_BMIJ01000001.1"/>
</dbReference>
<dbReference type="PROSITE" id="PS00041">
    <property type="entry name" value="HTH_ARAC_FAMILY_1"/>
    <property type="match status" value="1"/>
</dbReference>
<dbReference type="Pfam" id="PF12833">
    <property type="entry name" value="HTH_18"/>
    <property type="match status" value="1"/>
</dbReference>
<dbReference type="InterPro" id="IPR010499">
    <property type="entry name" value="AraC_E-bd"/>
</dbReference>
<dbReference type="SUPFAM" id="SSF46689">
    <property type="entry name" value="Homeodomain-like"/>
    <property type="match status" value="2"/>
</dbReference>
<organism evidence="5 6">
    <name type="scientific">Marinobacterium zhoushanense</name>
    <dbReference type="NCBI Taxonomy" id="1679163"/>
    <lineage>
        <taxon>Bacteria</taxon>
        <taxon>Pseudomonadati</taxon>
        <taxon>Pseudomonadota</taxon>
        <taxon>Gammaproteobacteria</taxon>
        <taxon>Oceanospirillales</taxon>
        <taxon>Oceanospirillaceae</taxon>
        <taxon>Marinobacterium</taxon>
    </lineage>
</organism>